<evidence type="ECO:0000313" key="5">
    <source>
        <dbReference type="EMBL" id="SDX09976.1"/>
    </source>
</evidence>
<dbReference type="CDD" id="cd01991">
    <property type="entry name" value="Asn_synthase_B_C"/>
    <property type="match status" value="1"/>
</dbReference>
<evidence type="ECO:0000256" key="1">
    <source>
        <dbReference type="ARBA" id="ARBA00022741"/>
    </source>
</evidence>
<evidence type="ECO:0000313" key="6">
    <source>
        <dbReference type="Proteomes" id="UP000182573"/>
    </source>
</evidence>
<name>A0A1H2YXX3_HALVA</name>
<dbReference type="InterPro" id="IPR050795">
    <property type="entry name" value="Asn_Synthetase"/>
</dbReference>
<dbReference type="Gene3D" id="3.40.50.620">
    <property type="entry name" value="HUPs"/>
    <property type="match status" value="1"/>
</dbReference>
<gene>
    <name evidence="5" type="ORF">SAMN05443574_11467</name>
</gene>
<dbReference type="GO" id="GO:0006529">
    <property type="term" value="P:asparagine biosynthetic process"/>
    <property type="evidence" value="ECO:0007669"/>
    <property type="project" value="InterPro"/>
</dbReference>
<dbReference type="GO" id="GO:0005524">
    <property type="term" value="F:ATP binding"/>
    <property type="evidence" value="ECO:0007669"/>
    <property type="project" value="UniProtKB-KW"/>
</dbReference>
<evidence type="ECO:0000259" key="4">
    <source>
        <dbReference type="Pfam" id="PF00733"/>
    </source>
</evidence>
<dbReference type="InterPro" id="IPR001962">
    <property type="entry name" value="Asn_synthase"/>
</dbReference>
<evidence type="ECO:0000256" key="2">
    <source>
        <dbReference type="ARBA" id="ARBA00022840"/>
    </source>
</evidence>
<dbReference type="RefSeq" id="WP_004516196.1">
    <property type="nucleotide sequence ID" value="NZ_FNOF01000014.1"/>
</dbReference>
<proteinExistence type="predicted"/>
<feature type="domain" description="Asparagine synthetase" evidence="4">
    <location>
        <begin position="106"/>
        <end position="239"/>
    </location>
</feature>
<reference evidence="5 6" key="1">
    <citation type="submission" date="2016-10" db="EMBL/GenBank/DDBJ databases">
        <authorList>
            <person name="de Groot N.N."/>
        </authorList>
    </citation>
    <scope>NUCLEOTIDE SEQUENCE [LARGE SCALE GENOMIC DNA]</scope>
    <source>
        <strain evidence="5 6">DSM 3756</strain>
    </source>
</reference>
<feature type="region of interest" description="Disordered" evidence="3">
    <location>
        <begin position="52"/>
        <end position="93"/>
    </location>
</feature>
<dbReference type="GO" id="GO:0005829">
    <property type="term" value="C:cytosol"/>
    <property type="evidence" value="ECO:0007669"/>
    <property type="project" value="TreeGrafter"/>
</dbReference>
<dbReference type="Pfam" id="PF00733">
    <property type="entry name" value="Asn_synthase"/>
    <property type="match status" value="2"/>
</dbReference>
<dbReference type="InterPro" id="IPR014729">
    <property type="entry name" value="Rossmann-like_a/b/a_fold"/>
</dbReference>
<dbReference type="GO" id="GO:0004066">
    <property type="term" value="F:asparagine synthase (glutamine-hydrolyzing) activity"/>
    <property type="evidence" value="ECO:0007669"/>
    <property type="project" value="InterPro"/>
</dbReference>
<protein>
    <submittedName>
        <fullName evidence="5">Asparagine synthase (Glutamine-hydrolysing)</fullName>
    </submittedName>
</protein>
<sequence length="364" mass="38955">MQGADTDAVAGALERGDALPGTGGFAGELDGVLVRDVLGRYPLFVERAVSDEGRRAPGQWSHDPTDLTNPNSFPAGHVRDESGSRRHWTLPSPEPFADREIAIEQVRNAVEKSVDAVDTDGLAIAFSGGVDSALLAARLDAPLYVAGFPDSHDVEAARSAADLLGTEVRVVELTHDAIERAVPEIARATGRVNAMDVQISLPLSLAAERVAADGFDRLALGQGADELFGGYAKVAKAPEDPRVEADTVRGAQREVIASLPDQLERDVLTLRAAGVEPVTPLLHDRVVDAALRLDGDLLVDGETRKVALRAAARESLPDEIASRDKKAAQYGSLAARELDRLARQAGYKRRMDDHVTQYVESLIE</sequence>
<dbReference type="PANTHER" id="PTHR11772">
    <property type="entry name" value="ASPARAGINE SYNTHETASE"/>
    <property type="match status" value="1"/>
</dbReference>
<organism evidence="5 6">
    <name type="scientific">Haloarcula vallismortis</name>
    <name type="common">Halobacterium vallismortis</name>
    <dbReference type="NCBI Taxonomy" id="28442"/>
    <lineage>
        <taxon>Archaea</taxon>
        <taxon>Methanobacteriati</taxon>
        <taxon>Methanobacteriota</taxon>
        <taxon>Stenosarchaea group</taxon>
        <taxon>Halobacteria</taxon>
        <taxon>Halobacteriales</taxon>
        <taxon>Haloarculaceae</taxon>
        <taxon>Haloarcula</taxon>
    </lineage>
</organism>
<dbReference type="SUPFAM" id="SSF52402">
    <property type="entry name" value="Adenine nucleotide alpha hydrolases-like"/>
    <property type="match status" value="1"/>
</dbReference>
<dbReference type="PANTHER" id="PTHR11772:SF2">
    <property type="entry name" value="ASPARAGINE SYNTHETASE [GLUTAMINE-HYDROLYZING]"/>
    <property type="match status" value="1"/>
</dbReference>
<dbReference type="AlphaFoldDB" id="A0A1H2YXX3"/>
<evidence type="ECO:0000256" key="3">
    <source>
        <dbReference type="SAM" id="MobiDB-lite"/>
    </source>
</evidence>
<keyword evidence="1" id="KW-0547">Nucleotide-binding</keyword>
<dbReference type="EMBL" id="FNOF01000014">
    <property type="protein sequence ID" value="SDX09976.1"/>
    <property type="molecule type" value="Genomic_DNA"/>
</dbReference>
<dbReference type="STRING" id="28442.SAMN05443574_11467"/>
<keyword evidence="2" id="KW-0067">ATP-binding</keyword>
<feature type="domain" description="Asparagine synthetase" evidence="4">
    <location>
        <begin position="252"/>
        <end position="346"/>
    </location>
</feature>
<accession>A0A1H2YXX3</accession>
<dbReference type="Proteomes" id="UP000182573">
    <property type="component" value="Unassembled WGS sequence"/>
</dbReference>